<accession>A0ABU2FQC0</accession>
<evidence type="ECO:0000313" key="3">
    <source>
        <dbReference type="Proteomes" id="UP001268864"/>
    </source>
</evidence>
<comment type="caution">
    <text evidence="2">The sequence shown here is derived from an EMBL/GenBank/DDBJ whole genome shotgun (WGS) entry which is preliminary data.</text>
</comment>
<dbReference type="RefSeq" id="WP_310900307.1">
    <property type="nucleotide sequence ID" value="NZ_JAMQOS010000003.1"/>
</dbReference>
<dbReference type="InterPro" id="IPR055768">
    <property type="entry name" value="DUF7344"/>
</dbReference>
<sequence>MTISQNATTDRDLGDAFDLLGSYRRRLVLARVSGAEEAVPVGWLARELAAAEGDKPRAAVTATERDRNKIRLHHADIPPLAAAGLIRYDPRRRVVASGDLPLEGEEWLEMPVVEALEAWNGR</sequence>
<dbReference type="Pfam" id="PF24035">
    <property type="entry name" value="DUF7344"/>
    <property type="match status" value="1"/>
</dbReference>
<feature type="domain" description="DUF7344" evidence="1">
    <location>
        <begin position="17"/>
        <end position="95"/>
    </location>
</feature>
<evidence type="ECO:0000313" key="2">
    <source>
        <dbReference type="EMBL" id="MDS0282476.1"/>
    </source>
</evidence>
<evidence type="ECO:0000259" key="1">
    <source>
        <dbReference type="Pfam" id="PF24035"/>
    </source>
</evidence>
<gene>
    <name evidence="2" type="ORF">NDI86_10105</name>
</gene>
<dbReference type="Proteomes" id="UP001268864">
    <property type="component" value="Unassembled WGS sequence"/>
</dbReference>
<keyword evidence="3" id="KW-1185">Reference proteome</keyword>
<organism evidence="2 3">
    <name type="scientific">Haloarcula onubensis</name>
    <dbReference type="NCBI Taxonomy" id="2950539"/>
    <lineage>
        <taxon>Archaea</taxon>
        <taxon>Methanobacteriati</taxon>
        <taxon>Methanobacteriota</taxon>
        <taxon>Stenosarchaea group</taxon>
        <taxon>Halobacteria</taxon>
        <taxon>Halobacteriales</taxon>
        <taxon>Haloarculaceae</taxon>
        <taxon>Haloarcula</taxon>
    </lineage>
</organism>
<name>A0ABU2FQC0_9EURY</name>
<protein>
    <recommendedName>
        <fullName evidence="1">DUF7344 domain-containing protein</fullName>
    </recommendedName>
</protein>
<proteinExistence type="predicted"/>
<dbReference type="EMBL" id="JAMQOS010000003">
    <property type="protein sequence ID" value="MDS0282476.1"/>
    <property type="molecule type" value="Genomic_DNA"/>
</dbReference>
<reference evidence="2 3" key="1">
    <citation type="submission" date="2022-06" db="EMBL/GenBank/DDBJ databases">
        <title>Halomicroarcula sp. a new haloarchaeum isolate from saline soil.</title>
        <authorList>
            <person name="Strakova D."/>
            <person name="Galisteo C."/>
            <person name="Sanchez-Porro C."/>
            <person name="Ventosa A."/>
        </authorList>
    </citation>
    <scope>NUCLEOTIDE SEQUENCE [LARGE SCALE GENOMIC DNA]</scope>
    <source>
        <strain evidence="2 3">S3CR25-11</strain>
    </source>
</reference>